<dbReference type="AlphaFoldDB" id="A0A1Y1UYU5"/>
<evidence type="ECO:0000313" key="4">
    <source>
        <dbReference type="Proteomes" id="UP000193719"/>
    </source>
</evidence>
<dbReference type="OrthoDB" id="10629026at2759"/>
<keyword evidence="2" id="KW-1133">Transmembrane helix</keyword>
<comment type="caution">
    <text evidence="3">The sequence shown here is derived from an EMBL/GenBank/DDBJ whole genome shotgun (WGS) entry which is preliminary data.</text>
</comment>
<reference evidence="3 4" key="2">
    <citation type="submission" date="2016-08" db="EMBL/GenBank/DDBJ databases">
        <title>Pervasive Adenine N6-methylation of Active Genes in Fungi.</title>
        <authorList>
            <consortium name="DOE Joint Genome Institute"/>
            <person name="Mondo S.J."/>
            <person name="Dannebaum R.O."/>
            <person name="Kuo R.C."/>
            <person name="Labutti K."/>
            <person name="Haridas S."/>
            <person name="Kuo A."/>
            <person name="Salamov A."/>
            <person name="Ahrendt S.R."/>
            <person name="Lipzen A."/>
            <person name="Sullivan W."/>
            <person name="Andreopoulos W.B."/>
            <person name="Clum A."/>
            <person name="Lindquist E."/>
            <person name="Daum C."/>
            <person name="Ramamoorthy G.K."/>
            <person name="Gryganskyi A."/>
            <person name="Culley D."/>
            <person name="Magnuson J.K."/>
            <person name="James T.Y."/>
            <person name="O'Malley M.A."/>
            <person name="Stajich J.E."/>
            <person name="Spatafora J.W."/>
            <person name="Visel A."/>
            <person name="Grigoriev I.V."/>
        </authorList>
    </citation>
    <scope>NUCLEOTIDE SEQUENCE [LARGE SCALE GENOMIC DNA]</scope>
    <source>
        <strain evidence="4">finn</strain>
    </source>
</reference>
<feature type="transmembrane region" description="Helical" evidence="2">
    <location>
        <begin position="36"/>
        <end position="62"/>
    </location>
</feature>
<keyword evidence="2" id="KW-0472">Membrane</keyword>
<organism evidence="3 4">
    <name type="scientific">Piromyces finnis</name>
    <dbReference type="NCBI Taxonomy" id="1754191"/>
    <lineage>
        <taxon>Eukaryota</taxon>
        <taxon>Fungi</taxon>
        <taxon>Fungi incertae sedis</taxon>
        <taxon>Chytridiomycota</taxon>
        <taxon>Chytridiomycota incertae sedis</taxon>
        <taxon>Neocallimastigomycetes</taxon>
        <taxon>Neocallimastigales</taxon>
        <taxon>Neocallimastigaceae</taxon>
        <taxon>Piromyces</taxon>
    </lineage>
</organism>
<feature type="compositionally biased region" description="Low complexity" evidence="1">
    <location>
        <begin position="208"/>
        <end position="219"/>
    </location>
</feature>
<name>A0A1Y1UYU5_9FUNG</name>
<feature type="compositionally biased region" description="Polar residues" evidence="1">
    <location>
        <begin position="186"/>
        <end position="200"/>
    </location>
</feature>
<keyword evidence="2" id="KW-0812">Transmembrane</keyword>
<gene>
    <name evidence="3" type="ORF">BCR36DRAFT_158445</name>
</gene>
<evidence type="ECO:0000256" key="2">
    <source>
        <dbReference type="SAM" id="Phobius"/>
    </source>
</evidence>
<protein>
    <submittedName>
        <fullName evidence="3">Uncharacterized protein</fullName>
    </submittedName>
</protein>
<reference evidence="3 4" key="1">
    <citation type="submission" date="2016-08" db="EMBL/GenBank/DDBJ databases">
        <title>Genomes of anaerobic fungi encode conserved fungal cellulosomes for biomass hydrolysis.</title>
        <authorList>
            <consortium name="DOE Joint Genome Institute"/>
            <person name="Haitjema C.H."/>
            <person name="Gilmore S.P."/>
            <person name="Henske J.K."/>
            <person name="Solomon K.V."/>
            <person name="De Groot R."/>
            <person name="Kuo A."/>
            <person name="Mondo S.J."/>
            <person name="Salamov A.A."/>
            <person name="Labutti K."/>
            <person name="Zhao Z."/>
            <person name="Chiniquy J."/>
            <person name="Barry K."/>
            <person name="Brewer H.M."/>
            <person name="Purvine S.O."/>
            <person name="Wright A.T."/>
            <person name="Boxma B."/>
            <person name="Van Alen T."/>
            <person name="Hackstein J.H."/>
            <person name="Baker S.E."/>
            <person name="Grigoriev I.V."/>
            <person name="O'Malley M.A."/>
        </authorList>
    </citation>
    <scope>NUCLEOTIDE SEQUENCE [LARGE SCALE GENOMIC DNA]</scope>
    <source>
        <strain evidence="4">finn</strain>
    </source>
</reference>
<evidence type="ECO:0000256" key="1">
    <source>
        <dbReference type="SAM" id="MobiDB-lite"/>
    </source>
</evidence>
<feature type="compositionally biased region" description="Polar residues" evidence="1">
    <location>
        <begin position="220"/>
        <end position="235"/>
    </location>
</feature>
<sequence length="235" mass="27123">MTLINNENFSNFSSKITSRISKRSCYYHCRNEDISLFGLITVCIFGVLVFSFILYLFVVLIIGCCRRRKNRIDIEIDDDDDIHTEYETPLEQTAGNCIRQQKYPFQHGYYYPPPSGYYPPPPPSFAPHGPQSTYGRGRQTYPQFYYYAPFYQSSRHQYSRPECPPPHRIHPPSNFNSTSNNNHPSQNNMPSSSFPMQPNFHNEDENTSNDNNKNNTSDTPANTDITSTEVTKNTA</sequence>
<dbReference type="EMBL" id="MCFH01000064">
    <property type="protein sequence ID" value="ORX42490.1"/>
    <property type="molecule type" value="Genomic_DNA"/>
</dbReference>
<proteinExistence type="predicted"/>
<feature type="region of interest" description="Disordered" evidence="1">
    <location>
        <begin position="156"/>
        <end position="235"/>
    </location>
</feature>
<feature type="compositionally biased region" description="Low complexity" evidence="1">
    <location>
        <begin position="171"/>
        <end position="185"/>
    </location>
</feature>
<dbReference type="Proteomes" id="UP000193719">
    <property type="component" value="Unassembled WGS sequence"/>
</dbReference>
<evidence type="ECO:0000313" key="3">
    <source>
        <dbReference type="EMBL" id="ORX42490.1"/>
    </source>
</evidence>
<accession>A0A1Y1UYU5</accession>
<keyword evidence="4" id="KW-1185">Reference proteome</keyword>